<evidence type="ECO:0000313" key="2">
    <source>
        <dbReference type="Proteomes" id="UP000789702"/>
    </source>
</evidence>
<name>A0ACA9MAN7_9GLOM</name>
<reference evidence="1" key="1">
    <citation type="submission" date="2021-06" db="EMBL/GenBank/DDBJ databases">
        <authorList>
            <person name="Kallberg Y."/>
            <person name="Tangrot J."/>
            <person name="Rosling A."/>
        </authorList>
    </citation>
    <scope>NUCLEOTIDE SEQUENCE</scope>
    <source>
        <strain evidence="1">IL203A</strain>
    </source>
</reference>
<comment type="caution">
    <text evidence="1">The sequence shown here is derived from an EMBL/GenBank/DDBJ whole genome shotgun (WGS) entry which is preliminary data.</text>
</comment>
<organism evidence="1 2">
    <name type="scientific">Dentiscutata heterogama</name>
    <dbReference type="NCBI Taxonomy" id="1316150"/>
    <lineage>
        <taxon>Eukaryota</taxon>
        <taxon>Fungi</taxon>
        <taxon>Fungi incertae sedis</taxon>
        <taxon>Mucoromycota</taxon>
        <taxon>Glomeromycotina</taxon>
        <taxon>Glomeromycetes</taxon>
        <taxon>Diversisporales</taxon>
        <taxon>Gigasporaceae</taxon>
        <taxon>Dentiscutata</taxon>
    </lineage>
</organism>
<evidence type="ECO:0000313" key="1">
    <source>
        <dbReference type="EMBL" id="CAG8575233.1"/>
    </source>
</evidence>
<proteinExistence type="predicted"/>
<sequence>MSTFARGNQNPVAWLEAISHEFEANNIQTSYLLQSTNTMIQVPAFLDDDPIKKLILVIEELVVSLKNNDDRPRGNQNRNQNNQENERERNTDNNRSTIDIQAMLAQLLNNKEESLN</sequence>
<keyword evidence="2" id="KW-1185">Reference proteome</keyword>
<gene>
    <name evidence="1" type="ORF">DHETER_LOCUS6236</name>
</gene>
<dbReference type="EMBL" id="CAJVPU010007657">
    <property type="protein sequence ID" value="CAG8575233.1"/>
    <property type="molecule type" value="Genomic_DNA"/>
</dbReference>
<dbReference type="Proteomes" id="UP000789702">
    <property type="component" value="Unassembled WGS sequence"/>
</dbReference>
<protein>
    <submittedName>
        <fullName evidence="1">7193_t:CDS:1</fullName>
    </submittedName>
</protein>
<accession>A0ACA9MAN7</accession>